<keyword evidence="8" id="KW-0157">Chromophore</keyword>
<dbReference type="InterPro" id="IPR038255">
    <property type="entry name" value="PBS_linker_sf"/>
</dbReference>
<dbReference type="RefSeq" id="WP_268609576.1">
    <property type="nucleotide sequence ID" value="NZ_CP113797.1"/>
</dbReference>
<dbReference type="KEGG" id="tsin:OXH18_21795"/>
<dbReference type="Gene3D" id="1.10.490.20">
    <property type="entry name" value="Phycocyanins"/>
    <property type="match status" value="1"/>
</dbReference>
<dbReference type="PANTHER" id="PTHR34011">
    <property type="entry name" value="PHYCOBILISOME 32.1 KDA LINKER POLYPEPTIDE, PHYCOCYANIN-ASSOCIATED, ROD 2-RELATED"/>
    <property type="match status" value="1"/>
</dbReference>
<feature type="domain" description="PBS-linker" evidence="15">
    <location>
        <begin position="517"/>
        <end position="697"/>
    </location>
</feature>
<dbReference type="Proteomes" id="UP001163152">
    <property type="component" value="Chromosome"/>
</dbReference>
<keyword evidence="7 13" id="KW-0605">Phycobilisome</keyword>
<evidence type="ECO:0000256" key="5">
    <source>
        <dbReference type="ARBA" id="ARBA00022549"/>
    </source>
</evidence>
<evidence type="ECO:0000256" key="4">
    <source>
        <dbReference type="ARBA" id="ARBA00022531"/>
    </source>
</evidence>
<sequence>MSAHASGGSPVICPQLYHTTPTAILAQAEQQDRWLKQSELNALSSFFRSGAKRIEIALTLAQQANAIVSAGAERIFFGGSPMAYLEAPPNRDQLPGYTPLPKRRAPLPAKERLKPQISRPGNPVDWLTGFARAQFLENRDPLPSGFRPINVARYGPIRMKRSMRDLSWFLRYVTYAIVSDNPSILSVNVRGLRGVIPEDVTEATVVAIKDMRWKALSYFKQDAEANAIVQEHFDVLVSEYLVEKPPIRLRQGFSNDKQGLQLPESYALAATSRPKFVLKPSLSVTEQQEAIQAAYRQVFERDITRSCGLRLNELESKVKSGELSTKEFIRQLGKSRLYRREYYEPFVISRVIELAVRHFLGRGLSSIEEFQEYFEVISKGGLPALVDALVDSQEYSDYFGEETVPYLRGLGQEAQECRNWGPQLELFKFNAAVRRVPQFITLFGDYQHPLPNQHPYGATNDPLEIQFGAIFPHPDQRHTDRPATVGKDHQRILIRVNSDNGTGNGTELGAVSPSHHRIIKFDHLVWSSGTNGNRSHQGISVSLSKHSPTAVIQAAYRQVFGREVFEGQRLTTAEVKLKSGEITMREFVRQLAKSRLFRQLYWDSLYITKAIEYIHRRLLGRPTHGRQEMSHYYDLCARQGFHAFVDALIDSDEYLEVFGEDTVPYERFVTPRGYELRSRNSLNNKQLSQQETTPMNPEDHLFGNGNAWVSMMKVASNGRFNHLMNKPTLQARDSQSLLAMQNLADSQLIELKAEMQSTVENSENSDVESSEMIEQVVSES</sequence>
<dbReference type="InterPro" id="IPR001297">
    <property type="entry name" value="PBS_linker_dom"/>
</dbReference>
<name>A0A9E9C7Z5_9CYAN</name>
<keyword evidence="6" id="KW-0677">Repeat</keyword>
<dbReference type="InterPro" id="IPR012128">
    <property type="entry name" value="Phycobilisome_asu/bsu"/>
</dbReference>
<evidence type="ECO:0000313" key="17">
    <source>
        <dbReference type="Proteomes" id="UP001163152"/>
    </source>
</evidence>
<evidence type="ECO:0000313" key="16">
    <source>
        <dbReference type="EMBL" id="WAL59778.1"/>
    </source>
</evidence>
<evidence type="ECO:0000256" key="14">
    <source>
        <dbReference type="SAM" id="MobiDB-lite"/>
    </source>
</evidence>
<feature type="domain" description="PBS-linker" evidence="15">
    <location>
        <begin position="256"/>
        <end position="436"/>
    </location>
</feature>
<evidence type="ECO:0000256" key="2">
    <source>
        <dbReference type="ARBA" id="ARBA00008182"/>
    </source>
</evidence>
<organism evidence="16 17">
    <name type="scientific">Thermocoleostomius sinensis A174</name>
    <dbReference type="NCBI Taxonomy" id="2016057"/>
    <lineage>
        <taxon>Bacteria</taxon>
        <taxon>Bacillati</taxon>
        <taxon>Cyanobacteriota</taxon>
        <taxon>Cyanophyceae</taxon>
        <taxon>Oculatellales</taxon>
        <taxon>Oculatellaceae</taxon>
        <taxon>Thermocoleostomius</taxon>
    </lineage>
</organism>
<evidence type="ECO:0000256" key="13">
    <source>
        <dbReference type="PROSITE-ProRule" id="PRU00775"/>
    </source>
</evidence>
<evidence type="ECO:0000256" key="12">
    <source>
        <dbReference type="ARBA" id="ARBA00023307"/>
    </source>
</evidence>
<keyword evidence="10" id="KW-0472">Membrane</keyword>
<evidence type="ECO:0000256" key="10">
    <source>
        <dbReference type="ARBA" id="ARBA00023136"/>
    </source>
</evidence>
<proteinExistence type="inferred from homology"/>
<dbReference type="EMBL" id="CP113797">
    <property type="protein sequence ID" value="WAL59778.1"/>
    <property type="molecule type" value="Genomic_DNA"/>
</dbReference>
<keyword evidence="9" id="KW-0793">Thylakoid</keyword>
<dbReference type="Pfam" id="PF00502">
    <property type="entry name" value="Phycobilisome"/>
    <property type="match status" value="2"/>
</dbReference>
<dbReference type="InterPro" id="IPR009050">
    <property type="entry name" value="Globin-like_sf"/>
</dbReference>
<evidence type="ECO:0000256" key="8">
    <source>
        <dbReference type="ARBA" id="ARBA00022991"/>
    </source>
</evidence>
<dbReference type="Gene3D" id="1.10.3130.20">
    <property type="entry name" value="Phycobilisome linker domain"/>
    <property type="match status" value="2"/>
</dbReference>
<evidence type="ECO:0000256" key="11">
    <source>
        <dbReference type="ARBA" id="ARBA00023239"/>
    </source>
</evidence>
<feature type="region of interest" description="Disordered" evidence="14">
    <location>
        <begin position="757"/>
        <end position="780"/>
    </location>
</feature>
<dbReference type="PROSITE" id="PS51445">
    <property type="entry name" value="PBS_LINKER"/>
    <property type="match status" value="2"/>
</dbReference>
<dbReference type="Pfam" id="PF00427">
    <property type="entry name" value="PBS_linker_poly"/>
    <property type="match status" value="2"/>
</dbReference>
<dbReference type="SUPFAM" id="SSF46458">
    <property type="entry name" value="Globin-like"/>
    <property type="match status" value="1"/>
</dbReference>
<keyword evidence="5" id="KW-0042">Antenna complex</keyword>
<evidence type="ECO:0000256" key="3">
    <source>
        <dbReference type="ARBA" id="ARBA00018674"/>
    </source>
</evidence>
<dbReference type="InterPro" id="IPR038719">
    <property type="entry name" value="Phycobilisome_asu/bsu_sf"/>
</dbReference>
<dbReference type="GO" id="GO:0031676">
    <property type="term" value="C:plasma membrane-derived thylakoid membrane"/>
    <property type="evidence" value="ECO:0007669"/>
    <property type="project" value="UniProtKB-SubCell"/>
</dbReference>
<reference evidence="16" key="1">
    <citation type="submission" date="2022-12" db="EMBL/GenBank/DDBJ databases">
        <title>Polyphasic identification of a Novel Hot-Spring Cyanobacterium Ocullathermofonsia sinensis gen nov. sp. nov. and Genomic Insights on its Adaptations to the Thermal Habitat.</title>
        <authorList>
            <person name="Daroch M."/>
            <person name="Tang J."/>
            <person name="Jiang Y."/>
        </authorList>
    </citation>
    <scope>NUCLEOTIDE SEQUENCE</scope>
    <source>
        <strain evidence="16">PKUAC-SCTA174</strain>
    </source>
</reference>
<keyword evidence="4" id="KW-0602">Photosynthesis</keyword>
<keyword evidence="11" id="KW-0456">Lyase</keyword>
<protein>
    <recommendedName>
        <fullName evidence="3">Phycobiliprotein ApcE</fullName>
    </recommendedName>
</protein>
<dbReference type="GO" id="GO:0016829">
    <property type="term" value="F:lyase activity"/>
    <property type="evidence" value="ECO:0007669"/>
    <property type="project" value="UniProtKB-KW"/>
</dbReference>
<dbReference type="GO" id="GO:0015979">
    <property type="term" value="P:photosynthesis"/>
    <property type="evidence" value="ECO:0007669"/>
    <property type="project" value="UniProtKB-KW"/>
</dbReference>
<accession>A0A9E9C7Z5</accession>
<evidence type="ECO:0000256" key="6">
    <source>
        <dbReference type="ARBA" id="ARBA00022737"/>
    </source>
</evidence>
<comment type="subcellular location">
    <subcellularLocation>
        <location evidence="1">Cellular thylakoid membrane</location>
        <topology evidence="1">Peripheral membrane protein</topology>
        <orientation evidence="1">Cytoplasmic side</orientation>
    </subcellularLocation>
</comment>
<dbReference type="AlphaFoldDB" id="A0A9E9C7Z5"/>
<evidence type="ECO:0000259" key="15">
    <source>
        <dbReference type="PROSITE" id="PS51445"/>
    </source>
</evidence>
<evidence type="ECO:0000256" key="1">
    <source>
        <dbReference type="ARBA" id="ARBA00004445"/>
    </source>
</evidence>
<gene>
    <name evidence="16" type="ORF">OXH18_21795</name>
</gene>
<evidence type="ECO:0000256" key="7">
    <source>
        <dbReference type="ARBA" id="ARBA00022738"/>
    </source>
</evidence>
<evidence type="ECO:0000256" key="9">
    <source>
        <dbReference type="ARBA" id="ARBA00023078"/>
    </source>
</evidence>
<keyword evidence="17" id="KW-1185">Reference proteome</keyword>
<comment type="similarity">
    <text evidence="13">Belongs to the phycobilisome linker protein family.</text>
</comment>
<dbReference type="PANTHER" id="PTHR34011:SF6">
    <property type="entry name" value="PHYCOBILIPROTEIN APCE"/>
    <property type="match status" value="1"/>
</dbReference>
<dbReference type="GO" id="GO:0030089">
    <property type="term" value="C:phycobilisome"/>
    <property type="evidence" value="ECO:0007669"/>
    <property type="project" value="UniProtKB-UniRule"/>
</dbReference>
<keyword evidence="12" id="KW-0089">Bile pigment</keyword>
<comment type="similarity">
    <text evidence="2">Belongs to the phycobiliprotein family.</text>
</comment>